<comment type="caution">
    <text evidence="3">The sequence shown here is derived from an EMBL/GenBank/DDBJ whole genome shotgun (WGS) entry which is preliminary data.</text>
</comment>
<organism evidence="3 4">
    <name type="scientific">Pyxidicoccus fallax</name>
    <dbReference type="NCBI Taxonomy" id="394095"/>
    <lineage>
        <taxon>Bacteria</taxon>
        <taxon>Pseudomonadati</taxon>
        <taxon>Myxococcota</taxon>
        <taxon>Myxococcia</taxon>
        <taxon>Myxococcales</taxon>
        <taxon>Cystobacterineae</taxon>
        <taxon>Myxococcaceae</taxon>
        <taxon>Pyxidicoccus</taxon>
    </lineage>
</organism>
<protein>
    <submittedName>
        <fullName evidence="3">Diguanylate cyclase</fullName>
    </submittedName>
</protein>
<keyword evidence="4" id="KW-1185">Reference proteome</keyword>
<dbReference type="InterPro" id="IPR011006">
    <property type="entry name" value="CheY-like_superfamily"/>
</dbReference>
<evidence type="ECO:0000256" key="1">
    <source>
        <dbReference type="PROSITE-ProRule" id="PRU00169"/>
    </source>
</evidence>
<dbReference type="InterPro" id="IPR001789">
    <property type="entry name" value="Sig_transdc_resp-reg_receiver"/>
</dbReference>
<dbReference type="PROSITE" id="PS50110">
    <property type="entry name" value="RESPONSE_REGULATORY"/>
    <property type="match status" value="1"/>
</dbReference>
<feature type="non-terminal residue" evidence="3">
    <location>
        <position position="130"/>
    </location>
</feature>
<dbReference type="GO" id="GO:0000160">
    <property type="term" value="P:phosphorelay signal transduction system"/>
    <property type="evidence" value="ECO:0007669"/>
    <property type="project" value="InterPro"/>
</dbReference>
<dbReference type="Proteomes" id="UP000518300">
    <property type="component" value="Unassembled WGS sequence"/>
</dbReference>
<sequence length="130" mass="13509">VLKPGRSGGAVDWTAAEKAFRELAELASVPVKPAVPAAKAPAPMLPTEGVLLVVDEDAAVLAEAERLGRAHVVRVLTARTSDEARVLARRQWVDGALVHMHLGGPLGGIEAAHALRAEEGLGMLPLAFTG</sequence>
<dbReference type="Gene3D" id="3.40.50.2300">
    <property type="match status" value="1"/>
</dbReference>
<gene>
    <name evidence="3" type="ORF">HG543_54270</name>
</gene>
<evidence type="ECO:0000313" key="3">
    <source>
        <dbReference type="EMBL" id="NMO23759.1"/>
    </source>
</evidence>
<accession>A0A848M1K9</accession>
<feature type="domain" description="Response regulatory" evidence="2">
    <location>
        <begin position="50"/>
        <end position="130"/>
    </location>
</feature>
<proteinExistence type="predicted"/>
<reference evidence="3 4" key="1">
    <citation type="submission" date="2020-04" db="EMBL/GenBank/DDBJ databases">
        <title>Draft genome of Pyxidicoccus fallax type strain.</title>
        <authorList>
            <person name="Whitworth D.E."/>
        </authorList>
    </citation>
    <scope>NUCLEOTIDE SEQUENCE [LARGE SCALE GENOMIC DNA]</scope>
    <source>
        <strain evidence="3 4">DSM 14698</strain>
    </source>
</reference>
<evidence type="ECO:0000313" key="4">
    <source>
        <dbReference type="Proteomes" id="UP000518300"/>
    </source>
</evidence>
<dbReference type="EMBL" id="JABBJJ010000812">
    <property type="protein sequence ID" value="NMO23759.1"/>
    <property type="molecule type" value="Genomic_DNA"/>
</dbReference>
<name>A0A848M1K9_9BACT</name>
<feature type="non-terminal residue" evidence="3">
    <location>
        <position position="1"/>
    </location>
</feature>
<dbReference type="AlphaFoldDB" id="A0A848M1K9"/>
<comment type="caution">
    <text evidence="1">Lacks conserved residue(s) required for the propagation of feature annotation.</text>
</comment>
<evidence type="ECO:0000259" key="2">
    <source>
        <dbReference type="PROSITE" id="PS50110"/>
    </source>
</evidence>
<dbReference type="SUPFAM" id="SSF52172">
    <property type="entry name" value="CheY-like"/>
    <property type="match status" value="1"/>
</dbReference>